<dbReference type="OrthoDB" id="5811751at2759"/>
<dbReference type="AlphaFoldDB" id="A0A0C2HIX5"/>
<dbReference type="PANTHER" id="PTHR23022">
    <property type="entry name" value="TRANSPOSABLE ELEMENT-RELATED"/>
    <property type="match status" value="1"/>
</dbReference>
<sequence length="368" mass="42327">MISFLFPSSFYAGLIRDTVSCLSRGYPEAGSRVATVCLEDCPQMNINIASHKIYNHIGIIVELREQGKSADPAFTYDMLWRFLKRFESSEVRKKAFVPRLHSAHYEEITAEIERCYNNNSSTTAIEVCGRLQTRGIFVSISHIKRLRQQLGYRRTTTKYCHTIRDVNKVARMDFCTQMLQDLTISTSFANNSTNLVDCSTRFCFAKKRNPFSRMRSRAKHPGKGPIWGGISSRGATQLAILPGSCRINSEVYCRILEKCYKPFAGSAHNGFAWIVQDNAPCHKSHYTTEKLLEWGIESLDWPAESPDLNPMSLKQRVRNLDDLKVSIIQYWKKLTPDVCQKYIAGVRKRMRQVEAFNFYVWRKKSANQ</sequence>
<dbReference type="InterPro" id="IPR036397">
    <property type="entry name" value="RNaseH_sf"/>
</dbReference>
<dbReference type="PANTHER" id="PTHR23022:SF135">
    <property type="entry name" value="SI:DKEY-77F5.3"/>
    <property type="match status" value="1"/>
</dbReference>
<evidence type="ECO:0000313" key="1">
    <source>
        <dbReference type="EMBL" id="KIH69536.1"/>
    </source>
</evidence>
<dbReference type="EMBL" id="KN726142">
    <property type="protein sequence ID" value="KIH69536.1"/>
    <property type="molecule type" value="Genomic_DNA"/>
</dbReference>
<keyword evidence="2" id="KW-1185">Reference proteome</keyword>
<proteinExistence type="predicted"/>
<evidence type="ECO:0008006" key="3">
    <source>
        <dbReference type="Google" id="ProtNLM"/>
    </source>
</evidence>
<dbReference type="Proteomes" id="UP000054047">
    <property type="component" value="Unassembled WGS sequence"/>
</dbReference>
<gene>
    <name evidence="1" type="ORF">ANCDUO_00120</name>
</gene>
<name>A0A0C2HIX5_9BILA</name>
<dbReference type="Gene3D" id="3.30.420.10">
    <property type="entry name" value="Ribonuclease H-like superfamily/Ribonuclease H"/>
    <property type="match status" value="1"/>
</dbReference>
<reference evidence="1 2" key="1">
    <citation type="submission" date="2013-12" db="EMBL/GenBank/DDBJ databases">
        <title>Draft genome of the parsitic nematode Ancylostoma duodenale.</title>
        <authorList>
            <person name="Mitreva M."/>
        </authorList>
    </citation>
    <scope>NUCLEOTIDE SEQUENCE [LARGE SCALE GENOMIC DNA]</scope>
    <source>
        <strain evidence="1 2">Zhejiang</strain>
    </source>
</reference>
<dbReference type="InterPro" id="IPR052338">
    <property type="entry name" value="Transposase_5"/>
</dbReference>
<dbReference type="GO" id="GO:0003676">
    <property type="term" value="F:nucleic acid binding"/>
    <property type="evidence" value="ECO:0007669"/>
    <property type="project" value="InterPro"/>
</dbReference>
<protein>
    <recommendedName>
        <fullName evidence="3">Tc1-like transposase DDE domain-containing protein</fullName>
    </recommendedName>
</protein>
<evidence type="ECO:0000313" key="2">
    <source>
        <dbReference type="Proteomes" id="UP000054047"/>
    </source>
</evidence>
<organism evidence="1 2">
    <name type="scientific">Ancylostoma duodenale</name>
    <dbReference type="NCBI Taxonomy" id="51022"/>
    <lineage>
        <taxon>Eukaryota</taxon>
        <taxon>Metazoa</taxon>
        <taxon>Ecdysozoa</taxon>
        <taxon>Nematoda</taxon>
        <taxon>Chromadorea</taxon>
        <taxon>Rhabditida</taxon>
        <taxon>Rhabditina</taxon>
        <taxon>Rhabditomorpha</taxon>
        <taxon>Strongyloidea</taxon>
        <taxon>Ancylostomatidae</taxon>
        <taxon>Ancylostomatinae</taxon>
        <taxon>Ancylostoma</taxon>
    </lineage>
</organism>
<accession>A0A0C2HIX5</accession>